<feature type="binding site" evidence="4">
    <location>
        <position position="222"/>
    </location>
    <ligand>
        <name>Mn(2+)</name>
        <dbReference type="ChEBI" id="CHEBI:29035"/>
        <label>1</label>
    </ligand>
</feature>
<dbReference type="Proteomes" id="UP000002318">
    <property type="component" value="Chromosome"/>
</dbReference>
<evidence type="ECO:0000256" key="2">
    <source>
        <dbReference type="ARBA" id="ARBA00022723"/>
    </source>
</evidence>
<accession>E1RCG0</accession>
<sequence>MNYRSFLGEELTEQQKSEGLFHIIPVPFEASVSYGHGTAGGPQAILEASQQLELWDGTGIPALRGIVTDEAVEAEKADAMVEACAAKVVEALGKGRIPIILGGEHTVSVGAFHALDQWRKETGNKIGIVQIDAHGDLRSDYRGIHMSHACVMRRAVELGFPIFQVGVRSISPEEVTFRNEQKAKRPESIGWLDAAEAARRQVDIIPLPDAFPEHVYLTIDIDGLDPALFPSTGTPEPGGLSWYQTIDMITSLTRNRNVIGFDLVELAPVRDRNADPFGAARLIYEVMGLVERNCRPENK</sequence>
<dbReference type="SUPFAM" id="SSF52768">
    <property type="entry name" value="Arginase/deacetylase"/>
    <property type="match status" value="1"/>
</dbReference>
<dbReference type="PANTHER" id="PTHR11358:SF26">
    <property type="entry name" value="GUANIDINO ACID HYDROLASE, MITOCHONDRIAL"/>
    <property type="match status" value="1"/>
</dbReference>
<proteinExistence type="inferred from homology"/>
<dbReference type="eggNOG" id="COG0010">
    <property type="taxonomic scope" value="Bacteria"/>
</dbReference>
<dbReference type="PROSITE" id="PS01053">
    <property type="entry name" value="ARGINASE_1"/>
    <property type="match status" value="1"/>
</dbReference>
<evidence type="ECO:0000256" key="3">
    <source>
        <dbReference type="ARBA" id="ARBA00022801"/>
    </source>
</evidence>
<feature type="binding site" evidence="4">
    <location>
        <position position="136"/>
    </location>
    <ligand>
        <name>Mn(2+)</name>
        <dbReference type="ChEBI" id="CHEBI:29035"/>
        <label>1</label>
    </ligand>
</feature>
<dbReference type="InterPro" id="IPR005925">
    <property type="entry name" value="Agmatinase-rel"/>
</dbReference>
<reference evidence="6 7" key="1">
    <citation type="journal article" date="2010" name="Stand. Genomic Sci.">
        <title>Complete genome sequence of Spirochaeta smaragdinae type strain (SEBR 4228).</title>
        <authorList>
            <person name="Mavromatis K."/>
            <person name="Yasawong M."/>
            <person name="Chertkov O."/>
            <person name="Lapidus A."/>
            <person name="Lucas S."/>
            <person name="Nolan M."/>
            <person name="Del Rio T.G."/>
            <person name="Tice H."/>
            <person name="Cheng J.F."/>
            <person name="Pitluck S."/>
            <person name="Liolios K."/>
            <person name="Ivanova N."/>
            <person name="Tapia R."/>
            <person name="Han C."/>
            <person name="Bruce D."/>
            <person name="Goodwin L."/>
            <person name="Pati A."/>
            <person name="Chen A."/>
            <person name="Palaniappan K."/>
            <person name="Land M."/>
            <person name="Hauser L."/>
            <person name="Chang Y.J."/>
            <person name="Jeffries C.D."/>
            <person name="Detter J.C."/>
            <person name="Rohde M."/>
            <person name="Brambilla E."/>
            <person name="Spring S."/>
            <person name="Goker M."/>
            <person name="Sikorski J."/>
            <person name="Woyke T."/>
            <person name="Bristow J."/>
            <person name="Eisen J.A."/>
            <person name="Markowitz V."/>
            <person name="Hugenholtz P."/>
            <person name="Klenk H.P."/>
            <person name="Kyrpides N.C."/>
        </authorList>
    </citation>
    <scope>NUCLEOTIDE SEQUENCE [LARGE SCALE GENOMIC DNA]</scope>
    <source>
        <strain evidence="7">DSM 11293 / JCM 15392 / SEBR 4228</strain>
    </source>
</reference>
<dbReference type="InterPro" id="IPR023696">
    <property type="entry name" value="Ureohydrolase_dom_sf"/>
</dbReference>
<evidence type="ECO:0000256" key="5">
    <source>
        <dbReference type="RuleBase" id="RU003684"/>
    </source>
</evidence>
<dbReference type="PROSITE" id="PS51409">
    <property type="entry name" value="ARGINASE_2"/>
    <property type="match status" value="1"/>
</dbReference>
<dbReference type="InterPro" id="IPR006035">
    <property type="entry name" value="Ureohydrolase"/>
</dbReference>
<feature type="binding site" evidence="4">
    <location>
        <position position="105"/>
    </location>
    <ligand>
        <name>Mn(2+)</name>
        <dbReference type="ChEBI" id="CHEBI:29035"/>
        <label>1</label>
    </ligand>
</feature>
<evidence type="ECO:0000256" key="4">
    <source>
        <dbReference type="PIRSR" id="PIRSR036979-1"/>
    </source>
</evidence>
<dbReference type="KEGG" id="ssm:Spirs_0906"/>
<feature type="binding site" evidence="4">
    <location>
        <position position="220"/>
    </location>
    <ligand>
        <name>Mn(2+)</name>
        <dbReference type="ChEBI" id="CHEBI:29035"/>
        <label>1</label>
    </ligand>
</feature>
<dbReference type="InterPro" id="IPR020855">
    <property type="entry name" value="Ureohydrolase_Mn_BS"/>
</dbReference>
<dbReference type="EMBL" id="CP002116">
    <property type="protein sequence ID" value="ADK80040.1"/>
    <property type="molecule type" value="Genomic_DNA"/>
</dbReference>
<dbReference type="PRINTS" id="PR00116">
    <property type="entry name" value="ARGINASE"/>
</dbReference>
<feature type="binding site" evidence="4">
    <location>
        <position position="132"/>
    </location>
    <ligand>
        <name>Mn(2+)</name>
        <dbReference type="ChEBI" id="CHEBI:29035"/>
        <label>1</label>
    </ligand>
</feature>
<comment type="similarity">
    <text evidence="1">Belongs to the arginase family. Agmatinase subfamily.</text>
</comment>
<protein>
    <submittedName>
        <fullName evidence="6">Agmatinase</fullName>
    </submittedName>
</protein>
<comment type="cofactor">
    <cofactor evidence="4">
        <name>Mn(2+)</name>
        <dbReference type="ChEBI" id="CHEBI:29035"/>
    </cofactor>
    <text evidence="4">Binds 2 manganese ions per subunit.</text>
</comment>
<organism evidence="6 7">
    <name type="scientific">Sediminispirochaeta smaragdinae (strain DSM 11293 / JCM 15392 / SEBR 4228)</name>
    <name type="common">Spirochaeta smaragdinae</name>
    <dbReference type="NCBI Taxonomy" id="573413"/>
    <lineage>
        <taxon>Bacteria</taxon>
        <taxon>Pseudomonadati</taxon>
        <taxon>Spirochaetota</taxon>
        <taxon>Spirochaetia</taxon>
        <taxon>Spirochaetales</taxon>
        <taxon>Spirochaetaceae</taxon>
        <taxon>Sediminispirochaeta</taxon>
    </lineage>
</organism>
<dbReference type="RefSeq" id="WP_013253504.1">
    <property type="nucleotide sequence ID" value="NC_014364.1"/>
</dbReference>
<keyword evidence="4" id="KW-0464">Manganese</keyword>
<dbReference type="GO" id="GO:0008783">
    <property type="term" value="F:agmatinase activity"/>
    <property type="evidence" value="ECO:0007669"/>
    <property type="project" value="TreeGrafter"/>
</dbReference>
<dbReference type="PANTHER" id="PTHR11358">
    <property type="entry name" value="ARGINASE/AGMATINASE"/>
    <property type="match status" value="1"/>
</dbReference>
<keyword evidence="2 4" id="KW-0479">Metal-binding</keyword>
<feature type="binding site" evidence="4">
    <location>
        <position position="134"/>
    </location>
    <ligand>
        <name>Mn(2+)</name>
        <dbReference type="ChEBI" id="CHEBI:29035"/>
        <label>1</label>
    </ligand>
</feature>
<evidence type="ECO:0000256" key="1">
    <source>
        <dbReference type="ARBA" id="ARBA00009227"/>
    </source>
</evidence>
<evidence type="ECO:0000313" key="7">
    <source>
        <dbReference type="Proteomes" id="UP000002318"/>
    </source>
</evidence>
<dbReference type="CDD" id="cd11593">
    <property type="entry name" value="Agmatinase-like_2"/>
    <property type="match status" value="1"/>
</dbReference>
<gene>
    <name evidence="6" type="ordered locus">Spirs_0906</name>
</gene>
<dbReference type="NCBIfam" id="TIGR01230">
    <property type="entry name" value="agmatinase"/>
    <property type="match status" value="1"/>
</dbReference>
<dbReference type="GO" id="GO:0033389">
    <property type="term" value="P:putrescine biosynthetic process from arginine, via agmatine"/>
    <property type="evidence" value="ECO:0007669"/>
    <property type="project" value="TreeGrafter"/>
</dbReference>
<keyword evidence="7" id="KW-1185">Reference proteome</keyword>
<keyword evidence="3 5" id="KW-0378">Hydrolase</keyword>
<dbReference type="HOGENOM" id="CLU_039478_0_2_12"/>
<dbReference type="Gene3D" id="3.40.800.10">
    <property type="entry name" value="Ureohydrolase domain"/>
    <property type="match status" value="1"/>
</dbReference>
<dbReference type="OrthoDB" id="9788689at2"/>
<dbReference type="STRING" id="573413.Spirs_0906"/>
<dbReference type="PIRSF" id="PIRSF036979">
    <property type="entry name" value="Arginase"/>
    <property type="match status" value="1"/>
</dbReference>
<dbReference type="GO" id="GO:0046872">
    <property type="term" value="F:metal ion binding"/>
    <property type="evidence" value="ECO:0007669"/>
    <property type="project" value="UniProtKB-KW"/>
</dbReference>
<evidence type="ECO:0000313" key="6">
    <source>
        <dbReference type="EMBL" id="ADK80040.1"/>
    </source>
</evidence>
<name>E1RCG0_SEDSS</name>
<dbReference type="AlphaFoldDB" id="E1RCG0"/>
<dbReference type="Pfam" id="PF00491">
    <property type="entry name" value="Arginase"/>
    <property type="match status" value="1"/>
</dbReference>